<evidence type="ECO:0000256" key="2">
    <source>
        <dbReference type="ARBA" id="ARBA00010992"/>
    </source>
</evidence>
<dbReference type="SUPFAM" id="SSF103473">
    <property type="entry name" value="MFS general substrate transporter"/>
    <property type="match status" value="1"/>
</dbReference>
<reference evidence="10" key="1">
    <citation type="submission" date="2021-01" db="EMBL/GenBank/DDBJ databases">
        <authorList>
            <person name="Bezrukov I."/>
        </authorList>
    </citation>
    <scope>NUCLEOTIDE SEQUENCE</scope>
</reference>
<evidence type="ECO:0000256" key="6">
    <source>
        <dbReference type="ARBA" id="ARBA00022989"/>
    </source>
</evidence>
<comment type="similarity">
    <text evidence="2">Belongs to the major facilitator superfamily. Sugar transporter (TC 2.A.1.1) family.</text>
</comment>
<evidence type="ECO:0000256" key="7">
    <source>
        <dbReference type="ARBA" id="ARBA00023136"/>
    </source>
</evidence>
<dbReference type="InterPro" id="IPR050549">
    <property type="entry name" value="MFS_Trehalose_Transporter"/>
</dbReference>
<feature type="transmembrane region" description="Helical" evidence="8">
    <location>
        <begin position="160"/>
        <end position="183"/>
    </location>
</feature>
<feature type="transmembrane region" description="Helical" evidence="8">
    <location>
        <begin position="256"/>
        <end position="280"/>
    </location>
</feature>
<dbReference type="GO" id="GO:0016020">
    <property type="term" value="C:membrane"/>
    <property type="evidence" value="ECO:0007669"/>
    <property type="project" value="UniProtKB-SubCell"/>
</dbReference>
<feature type="transmembrane region" description="Helical" evidence="8">
    <location>
        <begin position="25"/>
        <end position="48"/>
    </location>
</feature>
<keyword evidence="11" id="KW-1185">Reference proteome</keyword>
<keyword evidence="5 8" id="KW-0812">Transmembrane</keyword>
<dbReference type="PANTHER" id="PTHR48021">
    <property type="match status" value="1"/>
</dbReference>
<protein>
    <recommendedName>
        <fullName evidence="9">Major facilitator superfamily (MFS) profile domain-containing protein</fullName>
    </recommendedName>
</protein>
<evidence type="ECO:0000259" key="9">
    <source>
        <dbReference type="PROSITE" id="PS50850"/>
    </source>
</evidence>
<evidence type="ECO:0000256" key="4">
    <source>
        <dbReference type="ARBA" id="ARBA00022597"/>
    </source>
</evidence>
<feature type="transmembrane region" description="Helical" evidence="8">
    <location>
        <begin position="222"/>
        <end position="244"/>
    </location>
</feature>
<dbReference type="GO" id="GO:0022857">
    <property type="term" value="F:transmembrane transporter activity"/>
    <property type="evidence" value="ECO:0007669"/>
    <property type="project" value="InterPro"/>
</dbReference>
<keyword evidence="7 8" id="KW-0472">Membrane</keyword>
<feature type="transmembrane region" description="Helical" evidence="8">
    <location>
        <begin position="195"/>
        <end position="215"/>
    </location>
</feature>
<keyword evidence="3" id="KW-0813">Transport</keyword>
<dbReference type="InterPro" id="IPR036259">
    <property type="entry name" value="MFS_trans_sf"/>
</dbReference>
<evidence type="ECO:0000256" key="3">
    <source>
        <dbReference type="ARBA" id="ARBA00022448"/>
    </source>
</evidence>
<dbReference type="EMBL" id="LR999453">
    <property type="protein sequence ID" value="CAE5966186.1"/>
    <property type="molecule type" value="Genomic_DNA"/>
</dbReference>
<evidence type="ECO:0000313" key="11">
    <source>
        <dbReference type="Proteomes" id="UP000682877"/>
    </source>
</evidence>
<sequence>MEGESSSIEKGLLVEKEENANTTPLLVFTAFIIVSASFSFGVALGHTAGTMASIMEELDLSIAQTLWIAEVFCISGWLAIALAKNIIWLDLGRFFVGTGAGLLSYVAKEGRDKECQVVLQKLRGDEADILKEIREIMMSVDGSANTSMRSLFRKKYTHQLIIGVGLMLLQQLGGSAGLSYYAGSVFDLAGFPSRIGMTVLSIVIVPKAILGLILVERWGRRPLLMASAFGLCLGCISLALAFGLKGVPGINVNVTPTLAFIGILTYNMMFAAGLGGLPWIIMSEIFPINMKVVAGSLVSITNWLTGWIVSYCFNFMLLWSPTGTFIIFAMISGVTIVFAWCLVPETRGLTLEEIQLRRAH</sequence>
<proteinExistence type="inferred from homology"/>
<dbReference type="InterPro" id="IPR005829">
    <property type="entry name" value="Sugar_transporter_CS"/>
</dbReference>
<evidence type="ECO:0000313" key="10">
    <source>
        <dbReference type="EMBL" id="CAE5966186.1"/>
    </source>
</evidence>
<feature type="transmembrane region" description="Helical" evidence="8">
    <location>
        <begin position="325"/>
        <end position="343"/>
    </location>
</feature>
<evidence type="ECO:0000256" key="5">
    <source>
        <dbReference type="ARBA" id="ARBA00022692"/>
    </source>
</evidence>
<name>A0A8S1ZSP1_ARAAE</name>
<dbReference type="InterPro" id="IPR005828">
    <property type="entry name" value="MFS_sugar_transport-like"/>
</dbReference>
<feature type="transmembrane region" description="Helical" evidence="8">
    <location>
        <begin position="292"/>
        <end position="319"/>
    </location>
</feature>
<gene>
    <name evidence="10" type="ORF">AARE701A_LOCUS6381</name>
</gene>
<dbReference type="AlphaFoldDB" id="A0A8S1ZSP1"/>
<dbReference type="PROSITE" id="PS00216">
    <property type="entry name" value="SUGAR_TRANSPORT_1"/>
    <property type="match status" value="1"/>
</dbReference>
<dbReference type="InterPro" id="IPR020846">
    <property type="entry name" value="MFS_dom"/>
</dbReference>
<dbReference type="Gene3D" id="1.20.1250.20">
    <property type="entry name" value="MFS general substrate transporter like domains"/>
    <property type="match status" value="1"/>
</dbReference>
<comment type="subcellular location">
    <subcellularLocation>
        <location evidence="1">Membrane</location>
        <topology evidence="1">Multi-pass membrane protein</topology>
    </subcellularLocation>
</comment>
<evidence type="ECO:0000256" key="8">
    <source>
        <dbReference type="SAM" id="Phobius"/>
    </source>
</evidence>
<feature type="transmembrane region" description="Helical" evidence="8">
    <location>
        <begin position="60"/>
        <end position="80"/>
    </location>
</feature>
<evidence type="ECO:0000256" key="1">
    <source>
        <dbReference type="ARBA" id="ARBA00004141"/>
    </source>
</evidence>
<feature type="domain" description="Major facilitator superfamily (MFS) profile" evidence="9">
    <location>
        <begin position="1"/>
        <end position="347"/>
    </location>
</feature>
<dbReference type="PANTHER" id="PTHR48021:SF35">
    <property type="entry name" value="SUGAR TRANSPORTER ERD6-LIKE 9"/>
    <property type="match status" value="1"/>
</dbReference>
<dbReference type="Pfam" id="PF00083">
    <property type="entry name" value="Sugar_tr"/>
    <property type="match status" value="1"/>
</dbReference>
<keyword evidence="4" id="KW-0762">Sugar transport</keyword>
<organism evidence="10 11">
    <name type="scientific">Arabidopsis arenosa</name>
    <name type="common">Sand rock-cress</name>
    <name type="synonym">Cardaminopsis arenosa</name>
    <dbReference type="NCBI Taxonomy" id="38785"/>
    <lineage>
        <taxon>Eukaryota</taxon>
        <taxon>Viridiplantae</taxon>
        <taxon>Streptophyta</taxon>
        <taxon>Embryophyta</taxon>
        <taxon>Tracheophyta</taxon>
        <taxon>Spermatophyta</taxon>
        <taxon>Magnoliopsida</taxon>
        <taxon>eudicotyledons</taxon>
        <taxon>Gunneridae</taxon>
        <taxon>Pentapetalae</taxon>
        <taxon>rosids</taxon>
        <taxon>malvids</taxon>
        <taxon>Brassicales</taxon>
        <taxon>Brassicaceae</taxon>
        <taxon>Camelineae</taxon>
        <taxon>Arabidopsis</taxon>
    </lineage>
</organism>
<keyword evidence="6 8" id="KW-1133">Transmembrane helix</keyword>
<accession>A0A8S1ZSP1</accession>
<dbReference type="Proteomes" id="UP000682877">
    <property type="component" value="Chromosome 3"/>
</dbReference>
<dbReference type="PROSITE" id="PS50850">
    <property type="entry name" value="MFS"/>
    <property type="match status" value="1"/>
</dbReference>